<evidence type="ECO:0000313" key="1">
    <source>
        <dbReference type="EMBL" id="PHZ13946.1"/>
    </source>
</evidence>
<sequence>MDTEKMNTRQESSVDGAIGSPTLEALYHDLDMFINELNLSSDQRRSFDQVNQNGGYEDETQGYSPVLENYTRFSTTECIEQPKKPTIIEEKPHQTTPPVSPSFLRVNNKEDYIFTTRTSSLNRTISSSSGRSLNNRIPPSPKIIFSNPTSPLAFEMPNVLEDEVVFPNYALLSFISSNFITAVRSLNERRRIFCTAEYPLSFNGEEAIVCLMDIYMHVY</sequence>
<dbReference type="STRING" id="1340429.A0A2G4SZV6"/>
<keyword evidence="2" id="KW-1185">Reference proteome</keyword>
<evidence type="ECO:0000313" key="2">
    <source>
        <dbReference type="Proteomes" id="UP000242254"/>
    </source>
</evidence>
<dbReference type="GeneID" id="35436249"/>
<organism evidence="1 2">
    <name type="scientific">Rhizopus microsporus ATCC 52813</name>
    <dbReference type="NCBI Taxonomy" id="1340429"/>
    <lineage>
        <taxon>Eukaryota</taxon>
        <taxon>Fungi</taxon>
        <taxon>Fungi incertae sedis</taxon>
        <taxon>Mucoromycota</taxon>
        <taxon>Mucoromycotina</taxon>
        <taxon>Mucoromycetes</taxon>
        <taxon>Mucorales</taxon>
        <taxon>Mucorineae</taxon>
        <taxon>Rhizopodaceae</taxon>
        <taxon>Rhizopus</taxon>
    </lineage>
</organism>
<dbReference type="RefSeq" id="XP_023467654.1">
    <property type="nucleotide sequence ID" value="XM_023605259.1"/>
</dbReference>
<reference evidence="1 2" key="1">
    <citation type="journal article" date="2016" name="Proc. Natl. Acad. Sci. U.S.A.">
        <title>Lipid metabolic changes in an early divergent fungus govern the establishment of a mutualistic symbiosis with endobacteria.</title>
        <authorList>
            <person name="Lastovetsky O.A."/>
            <person name="Gaspar M.L."/>
            <person name="Mondo S.J."/>
            <person name="LaButti K.M."/>
            <person name="Sandor L."/>
            <person name="Grigoriev I.V."/>
            <person name="Henry S.A."/>
            <person name="Pawlowska T.E."/>
        </authorList>
    </citation>
    <scope>NUCLEOTIDE SEQUENCE [LARGE SCALE GENOMIC DNA]</scope>
    <source>
        <strain evidence="1 2">ATCC 52813</strain>
    </source>
</reference>
<dbReference type="AlphaFoldDB" id="A0A2G4SZV6"/>
<dbReference type="EMBL" id="KZ303846">
    <property type="protein sequence ID" value="PHZ13946.1"/>
    <property type="molecule type" value="Genomic_DNA"/>
</dbReference>
<name>A0A2G4SZV6_RHIZD</name>
<protein>
    <submittedName>
        <fullName evidence="1">Uncharacterized protein</fullName>
    </submittedName>
</protein>
<gene>
    <name evidence="1" type="ORF">RHIMIDRAFT_112156</name>
</gene>
<accession>A0A2G4SZV6</accession>
<dbReference type="Proteomes" id="UP000242254">
    <property type="component" value="Unassembled WGS sequence"/>
</dbReference>
<proteinExistence type="predicted"/>